<dbReference type="EC" id="2.7.11.-" evidence="10"/>
<keyword evidence="7" id="KW-0809">Transit peptide</keyword>
<dbReference type="SMART" id="SM00387">
    <property type="entry name" value="HATPase_c"/>
    <property type="match status" value="1"/>
</dbReference>
<dbReference type="EMBL" id="LR788893">
    <property type="protein sequence ID" value="CAB3264755.1"/>
    <property type="molecule type" value="mRNA"/>
</dbReference>
<dbReference type="PROSITE" id="PS50109">
    <property type="entry name" value="HIS_KIN"/>
    <property type="match status" value="1"/>
</dbReference>
<keyword evidence="8 10" id="KW-0496">Mitochondrion</keyword>
<dbReference type="InterPro" id="IPR003594">
    <property type="entry name" value="HATPase_dom"/>
</dbReference>
<name>A0A6F9DPD0_9ASCI</name>
<dbReference type="InterPro" id="IPR039028">
    <property type="entry name" value="BCKD/PDK"/>
</dbReference>
<evidence type="ECO:0000256" key="3">
    <source>
        <dbReference type="ARBA" id="ARBA00022679"/>
    </source>
</evidence>
<sequence>MRLLGKLLQSHKREVRRSVEASMQKMIDHYSRFSPSPLSLRQFLDFAQKTGDEKSSFLWLRQELPTRLANMMKEMNRLPDSLLVMPSTSLVTSWYRQSFEDVIAFDKNKTDPSNMERFNKVLQVIIQRHRNVVETMAHGIMEWKENCNDVQTQTEDYQDKIQYFLDRFYTSRIGIRILINQHILLFGDSSMRRPDLYGTIDANCDVQLVVEDAYNSAKFLCEQYYLGAPDLNIEVNNASDESSSQVSIIYVPSHLHHICFELFKNAMRATMEKHSEECDVPSVSVSVTKGMSDCGIRISDQGGGASRHVTSKWFEYMYSTAPRPPRGQDDRVAPLAGYGYGLPISRLYARYLGGDLEIQSMEGYGTDAYVYLKSLSTAAVETVPVFNSTTTEQYRRPQLTGDWVVPAKQKSRQFRNPFNGHTNKH</sequence>
<organism evidence="12">
    <name type="scientific">Phallusia mammillata</name>
    <dbReference type="NCBI Taxonomy" id="59560"/>
    <lineage>
        <taxon>Eukaryota</taxon>
        <taxon>Metazoa</taxon>
        <taxon>Chordata</taxon>
        <taxon>Tunicata</taxon>
        <taxon>Ascidiacea</taxon>
        <taxon>Phlebobranchia</taxon>
        <taxon>Ascidiidae</taxon>
        <taxon>Phallusia</taxon>
    </lineage>
</organism>
<dbReference type="CDD" id="cd16929">
    <property type="entry name" value="HATPase_PDK-like"/>
    <property type="match status" value="1"/>
</dbReference>
<keyword evidence="6 10" id="KW-0067">ATP-binding</keyword>
<proteinExistence type="evidence at transcript level"/>
<dbReference type="InterPro" id="IPR036890">
    <property type="entry name" value="HATPase_C_sf"/>
</dbReference>
<dbReference type="InterPro" id="IPR036784">
    <property type="entry name" value="AK/P_DHK_N_sf"/>
</dbReference>
<feature type="domain" description="Histidine kinase" evidence="11">
    <location>
        <begin position="252"/>
        <end position="376"/>
    </location>
</feature>
<comment type="catalytic activity">
    <reaction evidence="9">
        <text>L-seryl-[pyruvate dehydrogenase E1 alpha subunit] + ATP = O-phospho-L-seryl-[pyruvate dehydrogenase E1 alpha subunit] + ADP + H(+)</text>
        <dbReference type="Rhea" id="RHEA:23052"/>
        <dbReference type="Rhea" id="RHEA-COMP:13689"/>
        <dbReference type="Rhea" id="RHEA-COMP:13690"/>
        <dbReference type="ChEBI" id="CHEBI:15378"/>
        <dbReference type="ChEBI" id="CHEBI:29999"/>
        <dbReference type="ChEBI" id="CHEBI:30616"/>
        <dbReference type="ChEBI" id="CHEBI:83421"/>
        <dbReference type="ChEBI" id="CHEBI:456216"/>
        <dbReference type="EC" id="2.7.11.2"/>
    </reaction>
</comment>
<evidence type="ECO:0000256" key="5">
    <source>
        <dbReference type="ARBA" id="ARBA00022777"/>
    </source>
</evidence>
<dbReference type="Gene3D" id="3.30.565.10">
    <property type="entry name" value="Histidine kinase-like ATPase, C-terminal domain"/>
    <property type="match status" value="1"/>
</dbReference>
<dbReference type="Pfam" id="PF02518">
    <property type="entry name" value="HATPase_c"/>
    <property type="match status" value="1"/>
</dbReference>
<dbReference type="InterPro" id="IPR018955">
    <property type="entry name" value="BCDHK/PDK_N"/>
</dbReference>
<dbReference type="Gene3D" id="1.20.140.20">
    <property type="entry name" value="Alpha-ketoacid/pyruvate dehydrogenase kinase, N-terminal domain"/>
    <property type="match status" value="1"/>
</dbReference>
<comment type="subcellular location">
    <subcellularLocation>
        <location evidence="1 10">Mitochondrion matrix</location>
    </subcellularLocation>
</comment>
<evidence type="ECO:0000256" key="4">
    <source>
        <dbReference type="ARBA" id="ARBA00022741"/>
    </source>
</evidence>
<evidence type="ECO:0000256" key="8">
    <source>
        <dbReference type="ARBA" id="ARBA00023128"/>
    </source>
</evidence>
<protein>
    <recommendedName>
        <fullName evidence="10">Protein-serine/threonine kinase</fullName>
        <ecNumber evidence="10">2.7.11.-</ecNumber>
    </recommendedName>
</protein>
<keyword evidence="5 10" id="KW-0418">Kinase</keyword>
<dbReference type="AlphaFoldDB" id="A0A6F9DPD0"/>
<reference evidence="12" key="1">
    <citation type="submission" date="2020-04" db="EMBL/GenBank/DDBJ databases">
        <authorList>
            <person name="Neveu A P."/>
        </authorList>
    </citation>
    <scope>NUCLEOTIDE SEQUENCE</scope>
    <source>
        <tissue evidence="12">Whole embryo</tissue>
    </source>
</reference>
<dbReference type="GO" id="GO:0005759">
    <property type="term" value="C:mitochondrial matrix"/>
    <property type="evidence" value="ECO:0007669"/>
    <property type="project" value="UniProtKB-SubCell"/>
</dbReference>
<comment type="similarity">
    <text evidence="2 10">Belongs to the PDK/BCKDK protein kinase family.</text>
</comment>
<evidence type="ECO:0000256" key="10">
    <source>
        <dbReference type="RuleBase" id="RU366032"/>
    </source>
</evidence>
<evidence type="ECO:0000259" key="11">
    <source>
        <dbReference type="PROSITE" id="PS50109"/>
    </source>
</evidence>
<dbReference type="SUPFAM" id="SSF55874">
    <property type="entry name" value="ATPase domain of HSP90 chaperone/DNA topoisomerase II/histidine kinase"/>
    <property type="match status" value="1"/>
</dbReference>
<evidence type="ECO:0000256" key="2">
    <source>
        <dbReference type="ARBA" id="ARBA00006155"/>
    </source>
</evidence>
<dbReference type="InterPro" id="IPR005467">
    <property type="entry name" value="His_kinase_dom"/>
</dbReference>
<dbReference type="GO" id="GO:0005524">
    <property type="term" value="F:ATP binding"/>
    <property type="evidence" value="ECO:0007669"/>
    <property type="project" value="UniProtKB-UniRule"/>
</dbReference>
<dbReference type="SUPFAM" id="SSF69012">
    <property type="entry name" value="alpha-ketoacid dehydrogenase kinase, N-terminal domain"/>
    <property type="match status" value="1"/>
</dbReference>
<evidence type="ECO:0000256" key="6">
    <source>
        <dbReference type="ARBA" id="ARBA00022840"/>
    </source>
</evidence>
<evidence type="ECO:0000256" key="1">
    <source>
        <dbReference type="ARBA" id="ARBA00004305"/>
    </source>
</evidence>
<dbReference type="PANTHER" id="PTHR11947">
    <property type="entry name" value="PYRUVATE DEHYDROGENASE KINASE"/>
    <property type="match status" value="1"/>
</dbReference>
<dbReference type="Pfam" id="PF10436">
    <property type="entry name" value="BCDHK_Adom3"/>
    <property type="match status" value="1"/>
</dbReference>
<keyword evidence="4 10" id="KW-0547">Nucleotide-binding</keyword>
<dbReference type="FunFam" id="3.30.565.10:FF:000007">
    <property type="entry name" value="Mitochondrial pyruvate dehydrogenase kinase isoform 2"/>
    <property type="match status" value="1"/>
</dbReference>
<dbReference type="GO" id="GO:0010906">
    <property type="term" value="P:regulation of glucose metabolic process"/>
    <property type="evidence" value="ECO:0007669"/>
    <property type="project" value="TreeGrafter"/>
</dbReference>
<evidence type="ECO:0000256" key="9">
    <source>
        <dbReference type="ARBA" id="ARBA00048201"/>
    </source>
</evidence>
<evidence type="ECO:0000313" key="12">
    <source>
        <dbReference type="EMBL" id="CAB3264755.1"/>
    </source>
</evidence>
<dbReference type="PANTHER" id="PTHR11947:SF3">
    <property type="entry name" value="[PYRUVATE DEHYDROGENASE (ACETYL-TRANSFERRING)] KINASE, MITOCHONDRIAL"/>
    <property type="match status" value="1"/>
</dbReference>
<keyword evidence="3 10" id="KW-0808">Transferase</keyword>
<dbReference type="GO" id="GO:0004740">
    <property type="term" value="F:pyruvate dehydrogenase (acetyl-transferring) kinase activity"/>
    <property type="evidence" value="ECO:0007669"/>
    <property type="project" value="UniProtKB-EC"/>
</dbReference>
<evidence type="ECO:0000256" key="7">
    <source>
        <dbReference type="ARBA" id="ARBA00022946"/>
    </source>
</evidence>
<gene>
    <name evidence="12" type="primary">Pdk2</name>
</gene>
<keyword evidence="12" id="KW-0670">Pyruvate</keyword>
<accession>A0A6F9DPD0</accession>